<dbReference type="PANTHER" id="PTHR42929">
    <property type="entry name" value="INNER MEMBRANE ABC TRANSPORTER PERMEASE PROTEIN YDCU-RELATED-RELATED"/>
    <property type="match status" value="1"/>
</dbReference>
<dbReference type="Pfam" id="PF00528">
    <property type="entry name" value="BPD_transp_1"/>
    <property type="match status" value="1"/>
</dbReference>
<feature type="transmembrane region" description="Helical" evidence="8">
    <location>
        <begin position="168"/>
        <end position="190"/>
    </location>
</feature>
<reference evidence="11" key="1">
    <citation type="submission" date="2017-11" db="EMBL/GenBank/DDBJ databases">
        <authorList>
            <person name="Zhu W."/>
        </authorList>
    </citation>
    <scope>NUCLEOTIDE SEQUENCE [LARGE SCALE GENOMIC DNA]</scope>
    <source>
        <strain evidence="11">160</strain>
    </source>
</reference>
<feature type="transmembrane region" description="Helical" evidence="8">
    <location>
        <begin position="25"/>
        <end position="48"/>
    </location>
</feature>
<dbReference type="PROSITE" id="PS50928">
    <property type="entry name" value="ABC_TM1"/>
    <property type="match status" value="1"/>
</dbReference>
<dbReference type="InterPro" id="IPR035906">
    <property type="entry name" value="MetI-like_sf"/>
</dbReference>
<evidence type="ECO:0000259" key="9">
    <source>
        <dbReference type="PROSITE" id="PS50928"/>
    </source>
</evidence>
<evidence type="ECO:0000256" key="6">
    <source>
        <dbReference type="ARBA" id="ARBA00022989"/>
    </source>
</evidence>
<dbReference type="GO" id="GO:0055085">
    <property type="term" value="P:transmembrane transport"/>
    <property type="evidence" value="ECO:0007669"/>
    <property type="project" value="InterPro"/>
</dbReference>
<evidence type="ECO:0000256" key="4">
    <source>
        <dbReference type="ARBA" id="ARBA00022475"/>
    </source>
</evidence>
<evidence type="ECO:0000256" key="2">
    <source>
        <dbReference type="ARBA" id="ARBA00007069"/>
    </source>
</evidence>
<keyword evidence="11" id="KW-1185">Reference proteome</keyword>
<dbReference type="GO" id="GO:0005886">
    <property type="term" value="C:plasma membrane"/>
    <property type="evidence" value="ECO:0007669"/>
    <property type="project" value="UniProtKB-SubCell"/>
</dbReference>
<keyword evidence="4" id="KW-1003">Cell membrane</keyword>
<evidence type="ECO:0000313" key="11">
    <source>
        <dbReference type="Proteomes" id="UP000253908"/>
    </source>
</evidence>
<evidence type="ECO:0000256" key="3">
    <source>
        <dbReference type="ARBA" id="ARBA00022448"/>
    </source>
</evidence>
<keyword evidence="6 8" id="KW-1133">Transmembrane helix</keyword>
<dbReference type="CDD" id="cd06261">
    <property type="entry name" value="TM_PBP2"/>
    <property type="match status" value="1"/>
</dbReference>
<dbReference type="Proteomes" id="UP000253908">
    <property type="component" value="Chromosome"/>
</dbReference>
<feature type="transmembrane region" description="Helical" evidence="8">
    <location>
        <begin position="211"/>
        <end position="232"/>
    </location>
</feature>
<dbReference type="KEGG" id="ocn:CUC15_16325"/>
<accession>A0A345PMH2</accession>
<evidence type="ECO:0000256" key="8">
    <source>
        <dbReference type="RuleBase" id="RU363032"/>
    </source>
</evidence>
<feature type="transmembrane region" description="Helical" evidence="8">
    <location>
        <begin position="77"/>
        <end position="105"/>
    </location>
</feature>
<dbReference type="Gene3D" id="1.10.3720.10">
    <property type="entry name" value="MetI-like"/>
    <property type="match status" value="1"/>
</dbReference>
<dbReference type="AlphaFoldDB" id="A0A345PMH2"/>
<dbReference type="EMBL" id="CP024848">
    <property type="protein sequence ID" value="AXI11202.1"/>
    <property type="molecule type" value="Genomic_DNA"/>
</dbReference>
<comment type="similarity">
    <text evidence="2">Belongs to the binding-protein-dependent transport system permease family. CysTW subfamily.</text>
</comment>
<dbReference type="OrthoDB" id="9784933at2"/>
<dbReference type="PANTHER" id="PTHR42929:SF5">
    <property type="entry name" value="ABC TRANSPORTER PERMEASE PROTEIN"/>
    <property type="match status" value="1"/>
</dbReference>
<dbReference type="SUPFAM" id="SSF161098">
    <property type="entry name" value="MetI-like"/>
    <property type="match status" value="1"/>
</dbReference>
<dbReference type="InterPro" id="IPR000515">
    <property type="entry name" value="MetI-like"/>
</dbReference>
<keyword evidence="5 8" id="KW-0812">Transmembrane</keyword>
<evidence type="ECO:0000256" key="7">
    <source>
        <dbReference type="ARBA" id="ARBA00023136"/>
    </source>
</evidence>
<evidence type="ECO:0000256" key="1">
    <source>
        <dbReference type="ARBA" id="ARBA00004651"/>
    </source>
</evidence>
<feature type="transmembrane region" description="Helical" evidence="8">
    <location>
        <begin position="117"/>
        <end position="136"/>
    </location>
</feature>
<evidence type="ECO:0000313" key="10">
    <source>
        <dbReference type="EMBL" id="AXI11202.1"/>
    </source>
</evidence>
<comment type="subcellular location">
    <subcellularLocation>
        <location evidence="1 8">Cell membrane</location>
        <topology evidence="1 8">Multi-pass membrane protein</topology>
    </subcellularLocation>
</comment>
<evidence type="ECO:0000256" key="5">
    <source>
        <dbReference type="ARBA" id="ARBA00022692"/>
    </source>
</evidence>
<feature type="domain" description="ABC transmembrane type-1" evidence="9">
    <location>
        <begin position="82"/>
        <end position="288"/>
    </location>
</feature>
<sequence>MKGNKSNKKNIKPRNKRSKKKFEHWLLLIPTLIVFVFFFIIPLIFLGVSSFRTFDSVDGIGDTWTLSNYTRFLTDPYYLGVLWTTIKIGILTTVICLIISYPVAYVISQLTGNTRNYLTLIMISPLLISMVIRAYGWRIILNNNGVINNFLMEIGLIDAPLKLLYTEFSVIVGMVHVLFPYMVLSIIGSLERIDPSVTRAANSLGANQFRTFFNVTLPLSLPGIFAGSILVFSLTTSSFVTPAILGGSQVKVMAYLTYEHVQVLLNWPFGGAIGFILIIIISITLLLYSRALTKLNKGVTIQ</sequence>
<proteinExistence type="inferred from homology"/>
<feature type="transmembrane region" description="Helical" evidence="8">
    <location>
        <begin position="267"/>
        <end position="288"/>
    </location>
</feature>
<organism evidence="10 11">
    <name type="scientific">Oceanobacillus zhaokaii</name>
    <dbReference type="NCBI Taxonomy" id="2052660"/>
    <lineage>
        <taxon>Bacteria</taxon>
        <taxon>Bacillati</taxon>
        <taxon>Bacillota</taxon>
        <taxon>Bacilli</taxon>
        <taxon>Bacillales</taxon>
        <taxon>Bacillaceae</taxon>
        <taxon>Oceanobacillus</taxon>
    </lineage>
</organism>
<name>A0A345PMH2_9BACI</name>
<gene>
    <name evidence="10" type="ORF">CUC15_16325</name>
</gene>
<keyword evidence="7 8" id="KW-0472">Membrane</keyword>
<keyword evidence="3 8" id="KW-0813">Transport</keyword>
<protein>
    <submittedName>
        <fullName evidence="10">ABC transporter permease</fullName>
    </submittedName>
</protein>